<evidence type="ECO:0008006" key="3">
    <source>
        <dbReference type="Google" id="ProtNLM"/>
    </source>
</evidence>
<evidence type="ECO:0000313" key="2">
    <source>
        <dbReference type="Proteomes" id="UP001055111"/>
    </source>
</evidence>
<protein>
    <recommendedName>
        <fullName evidence="3">ChrR-like cupin domain-containing protein</fullName>
    </recommendedName>
</protein>
<dbReference type="EMBL" id="BPUS01000059">
    <property type="protein sequence ID" value="GJH31016.1"/>
    <property type="molecule type" value="Genomic_DNA"/>
</dbReference>
<evidence type="ECO:0000313" key="1">
    <source>
        <dbReference type="EMBL" id="GJH31016.1"/>
    </source>
</evidence>
<dbReference type="Gene3D" id="2.60.120.10">
    <property type="entry name" value="Jelly Rolls"/>
    <property type="match status" value="2"/>
</dbReference>
<comment type="caution">
    <text evidence="1">The sequence shown here is derived from an EMBL/GenBank/DDBJ whole genome shotgun (WGS) entry which is preliminary data.</text>
</comment>
<accession>A0AA37IQ43</accession>
<proteinExistence type="predicted"/>
<dbReference type="InterPro" id="IPR014710">
    <property type="entry name" value="RmlC-like_jellyroll"/>
</dbReference>
<name>A0AA37IQ43_9BURK</name>
<dbReference type="AlphaFoldDB" id="A0AA37IQ43"/>
<dbReference type="Proteomes" id="UP001055111">
    <property type="component" value="Unassembled WGS sequence"/>
</dbReference>
<dbReference type="RefSeq" id="WP_238218510.1">
    <property type="nucleotide sequence ID" value="NZ_BPUS01000059.1"/>
</dbReference>
<organism evidence="1 2">
    <name type="scientific">Caballeronia novacaledonica</name>
    <dbReference type="NCBI Taxonomy" id="1544861"/>
    <lineage>
        <taxon>Bacteria</taxon>
        <taxon>Pseudomonadati</taxon>
        <taxon>Pseudomonadota</taxon>
        <taxon>Betaproteobacteria</taxon>
        <taxon>Burkholderiales</taxon>
        <taxon>Burkholderiaceae</taxon>
        <taxon>Caballeronia</taxon>
    </lineage>
</organism>
<sequence>MQISDTPSSAPAAVGTMREGVLKLKFLLTGKDDDPSNYAMFVSTAGSGGWTTPRHRHNFDQLRYVVKGTYPYASGKVMHEGWVGYFPESVRYGPQERPEGLEMITLQFGGASGSGYLSVERREAANKVLQQKGEFKDGIFTYFDEHGKRHNQDGSEACFEQATGQKVQYAKPRYEEPILMDPSSYEWVPEAARGVSTKWLGSFTERELRVGFTRVETESVFHAGEQASIELLYLAEGEVQHEGRSFGPGTAFEFAANEGPVALKALSQNTFYRVILPIF</sequence>
<dbReference type="InterPro" id="IPR011051">
    <property type="entry name" value="RmlC_Cupin_sf"/>
</dbReference>
<dbReference type="SUPFAM" id="SSF51182">
    <property type="entry name" value="RmlC-like cupins"/>
    <property type="match status" value="2"/>
</dbReference>
<reference evidence="1" key="1">
    <citation type="submission" date="2022-09" db="EMBL/GenBank/DDBJ databases">
        <title>Isolation and characterization of 3-chlorobenzoate degrading bacteria from soils in Shizuoka.</title>
        <authorList>
            <person name="Ifat A."/>
            <person name="Ogawa N."/>
            <person name="Kimbara K."/>
            <person name="Moriuchi R."/>
            <person name="Dohra H."/>
            <person name="Shintani M."/>
        </authorList>
    </citation>
    <scope>NUCLEOTIDE SEQUENCE</scope>
    <source>
        <strain evidence="1">19CS4-2</strain>
    </source>
</reference>
<gene>
    <name evidence="1" type="ORF">CBA19CS42_40890</name>
</gene>